<dbReference type="SMART" id="SM00228">
    <property type="entry name" value="PDZ"/>
    <property type="match status" value="2"/>
</dbReference>
<dbReference type="EMBL" id="CP067420">
    <property type="protein sequence ID" value="QQP91940.1"/>
    <property type="molecule type" value="Genomic_DNA"/>
</dbReference>
<evidence type="ECO:0000256" key="3">
    <source>
        <dbReference type="ARBA" id="ARBA00022737"/>
    </source>
</evidence>
<dbReference type="Pfam" id="PF13180">
    <property type="entry name" value="PDZ_2"/>
    <property type="match status" value="1"/>
</dbReference>
<dbReference type="InterPro" id="IPR001478">
    <property type="entry name" value="PDZ"/>
</dbReference>
<evidence type="ECO:0000313" key="8">
    <source>
        <dbReference type="EMBL" id="QQP91940.1"/>
    </source>
</evidence>
<protein>
    <submittedName>
        <fullName evidence="8">DegQ family serine endoprotease</fullName>
    </submittedName>
</protein>
<evidence type="ECO:0000256" key="6">
    <source>
        <dbReference type="SAM" id="MobiDB-lite"/>
    </source>
</evidence>
<dbReference type="InterPro" id="IPR011782">
    <property type="entry name" value="Pept_S1C_Do"/>
</dbReference>
<evidence type="ECO:0000256" key="5">
    <source>
        <dbReference type="ARBA" id="ARBA00022825"/>
    </source>
</evidence>
<dbReference type="PANTHER" id="PTHR43343:SF3">
    <property type="entry name" value="PROTEASE DO-LIKE 8, CHLOROPLASTIC"/>
    <property type="match status" value="1"/>
</dbReference>
<feature type="region of interest" description="Disordered" evidence="6">
    <location>
        <begin position="403"/>
        <end position="422"/>
    </location>
</feature>
<evidence type="ECO:0000256" key="2">
    <source>
        <dbReference type="ARBA" id="ARBA00022729"/>
    </source>
</evidence>
<dbReference type="Gene3D" id="2.30.42.10">
    <property type="match status" value="1"/>
</dbReference>
<keyword evidence="2" id="KW-0732">Signal</keyword>
<name>A0ABX7BDX0_9PROT</name>
<dbReference type="RefSeq" id="WP_201080379.1">
    <property type="nucleotide sequence ID" value="NZ_CP067420.1"/>
</dbReference>
<dbReference type="InterPro" id="IPR036034">
    <property type="entry name" value="PDZ_sf"/>
</dbReference>
<dbReference type="SUPFAM" id="SSF50156">
    <property type="entry name" value="PDZ domain-like"/>
    <property type="match status" value="2"/>
</dbReference>
<dbReference type="InterPro" id="IPR001940">
    <property type="entry name" value="Peptidase_S1C"/>
</dbReference>
<evidence type="ECO:0000259" key="7">
    <source>
        <dbReference type="PROSITE" id="PS50106"/>
    </source>
</evidence>
<sequence length="519" mass="53697">MVPHLPVTRSPARPLSAAPALASRFRRATAAFLLGTTILSGAAAVVPSAAAAAPVTVPAVSQELPGSFADLVDRVMPAVVNVSTVQGGNAAPEQRGMPGMPEFPPGSPFEEFFRQFQEQQRGARPRAERQQAQGSGFIIDAAGYVVTNNHVIDGADEISVTLHDGSRLDAKLVGRDPKTDLALLKVDAGKPLAYLEFGDSDTARVGDWVIAIGNPFGLGGTVTSGIVSARGRDIQAGPYDDFLQLDASINRGNSGGPTFDVHGRVIGINTAIFSPNGGSVGIGFAIPSNLAKGVIAQLRENGTVSRGWLGVQIQQVTPEIADSLGLGQPKGALVADVTANSPAAKAKLAAGDVILALDGRPVDTIKDLTRMVADSKTGSTVKLDVLRRGKRETVSVTLDAMPDQPQVAAATQSPDRPGAAQTDSVLGLTLSSIDASGRRRFGLSEGVEGVLVVGLEDAADGVNLRPGDVITEVGNERVAAPAQIAAKVQEAREAGRGAVLLRVNRQGTEQFVAIPIKKA</sequence>
<gene>
    <name evidence="8" type="ORF">IGS68_12350</name>
</gene>
<evidence type="ECO:0000256" key="1">
    <source>
        <dbReference type="ARBA" id="ARBA00022670"/>
    </source>
</evidence>
<dbReference type="InterPro" id="IPR009003">
    <property type="entry name" value="Peptidase_S1_PA"/>
</dbReference>
<dbReference type="Gene3D" id="2.40.10.120">
    <property type="match status" value="1"/>
</dbReference>
<dbReference type="Pfam" id="PF13365">
    <property type="entry name" value="Trypsin_2"/>
    <property type="match status" value="1"/>
</dbReference>
<keyword evidence="4" id="KW-0378">Hydrolase</keyword>
<reference evidence="8" key="1">
    <citation type="submission" date="2021-02" db="EMBL/GenBank/DDBJ databases">
        <title>Skermanella TT6 skin isolate.</title>
        <authorList>
            <person name="Lee K."/>
            <person name="Ganzorig M."/>
        </authorList>
    </citation>
    <scope>NUCLEOTIDE SEQUENCE</scope>
    <source>
        <strain evidence="8">TT6</strain>
    </source>
</reference>
<dbReference type="SUPFAM" id="SSF50494">
    <property type="entry name" value="Trypsin-like serine proteases"/>
    <property type="match status" value="1"/>
</dbReference>
<dbReference type="Proteomes" id="UP000595197">
    <property type="component" value="Chromosome"/>
</dbReference>
<keyword evidence="3" id="KW-0677">Repeat</keyword>
<dbReference type="NCBIfam" id="TIGR02037">
    <property type="entry name" value="degP_htrA_DO"/>
    <property type="match status" value="1"/>
</dbReference>
<dbReference type="PRINTS" id="PR00834">
    <property type="entry name" value="PROTEASES2C"/>
</dbReference>
<organism evidence="8 9">
    <name type="scientific">Skermanella cutis</name>
    <dbReference type="NCBI Taxonomy" id="2775420"/>
    <lineage>
        <taxon>Bacteria</taxon>
        <taxon>Pseudomonadati</taxon>
        <taxon>Pseudomonadota</taxon>
        <taxon>Alphaproteobacteria</taxon>
        <taxon>Rhodospirillales</taxon>
        <taxon>Azospirillaceae</taxon>
        <taxon>Skermanella</taxon>
    </lineage>
</organism>
<keyword evidence="9" id="KW-1185">Reference proteome</keyword>
<dbReference type="PROSITE" id="PS50106">
    <property type="entry name" value="PDZ"/>
    <property type="match status" value="1"/>
</dbReference>
<accession>A0ABX7BDX0</accession>
<proteinExistence type="predicted"/>
<evidence type="ECO:0000313" key="9">
    <source>
        <dbReference type="Proteomes" id="UP000595197"/>
    </source>
</evidence>
<evidence type="ECO:0000256" key="4">
    <source>
        <dbReference type="ARBA" id="ARBA00022801"/>
    </source>
</evidence>
<keyword evidence="5" id="KW-0720">Serine protease</keyword>
<dbReference type="PANTHER" id="PTHR43343">
    <property type="entry name" value="PEPTIDASE S12"/>
    <property type="match status" value="1"/>
</dbReference>
<dbReference type="Gene3D" id="2.30.42.60">
    <property type="match status" value="1"/>
</dbReference>
<dbReference type="CDD" id="cd10839">
    <property type="entry name" value="cpPDZ1_DegP-like"/>
    <property type="match status" value="1"/>
</dbReference>
<dbReference type="InterPro" id="IPR051201">
    <property type="entry name" value="Chloro_Bact_Ser_Proteases"/>
</dbReference>
<feature type="domain" description="PDZ" evidence="7">
    <location>
        <begin position="293"/>
        <end position="389"/>
    </location>
</feature>
<keyword evidence="1" id="KW-0645">Protease</keyword>